<evidence type="ECO:0000256" key="3">
    <source>
        <dbReference type="ARBA" id="ARBA00022448"/>
    </source>
</evidence>
<dbReference type="PANTHER" id="PTHR30614:SF34">
    <property type="entry name" value="BLR6398 PROTEIN"/>
    <property type="match status" value="1"/>
</dbReference>
<evidence type="ECO:0000256" key="1">
    <source>
        <dbReference type="ARBA" id="ARBA00004429"/>
    </source>
</evidence>
<sequence>MSAQLLTYMPLLLKAALVTIWLSWLALLIGAVGGTLIALARMSTLLPLRLLALLFTEFFRSIPILIVLFFVFFGMPLVFGIDLSPFTATTVALALHASSTMSEVIRAGLESVGKGQWEAARAAGMTYWQMMRHVIVPQALRVILPPSVGVYIATLKESSLASIIGYVELTKTGLLIRETMGSSFVPLLLLALIYFLINYGISLGGAALERRFHVNTRLMTAGAGK</sequence>
<evidence type="ECO:0000256" key="8">
    <source>
        <dbReference type="RuleBase" id="RU363032"/>
    </source>
</evidence>
<keyword evidence="7 8" id="KW-0472">Membrane</keyword>
<comment type="caution">
    <text evidence="10">The sequence shown here is derived from an EMBL/GenBank/DDBJ whole genome shotgun (WGS) entry which is preliminary data.</text>
</comment>
<proteinExistence type="inferred from homology"/>
<evidence type="ECO:0000256" key="5">
    <source>
        <dbReference type="ARBA" id="ARBA00022692"/>
    </source>
</evidence>
<feature type="domain" description="ABC transmembrane type-1" evidence="9">
    <location>
        <begin position="16"/>
        <end position="205"/>
    </location>
</feature>
<dbReference type="GO" id="GO:0043190">
    <property type="term" value="C:ATP-binding cassette (ABC) transporter complex"/>
    <property type="evidence" value="ECO:0007669"/>
    <property type="project" value="InterPro"/>
</dbReference>
<accession>A0A927EDV1</accession>
<dbReference type="Proteomes" id="UP000619295">
    <property type="component" value="Unassembled WGS sequence"/>
</dbReference>
<feature type="transmembrane region" description="Helical" evidence="8">
    <location>
        <begin position="20"/>
        <end position="40"/>
    </location>
</feature>
<keyword evidence="3 8" id="KW-0813">Transport</keyword>
<dbReference type="Gene3D" id="1.10.3720.10">
    <property type="entry name" value="MetI-like"/>
    <property type="match status" value="1"/>
</dbReference>
<reference evidence="10" key="1">
    <citation type="submission" date="2020-09" db="EMBL/GenBank/DDBJ databases">
        <title>Bosea spartocytisi sp. nov. a root nodule endophyte of Spartocytisus supranubius in the high mountain ecosystem fo the Teide National Park (Canary Islands, Spain).</title>
        <authorList>
            <person name="Pulido-Suarez L."/>
            <person name="Peix A."/>
            <person name="Igual J.M."/>
            <person name="Socas-Perez N."/>
            <person name="Velazquez E."/>
            <person name="Flores-Felix J.D."/>
            <person name="Leon-Barrios M."/>
        </authorList>
    </citation>
    <scope>NUCLEOTIDE SEQUENCE</scope>
    <source>
        <strain evidence="10">SSUT16</strain>
    </source>
</reference>
<dbReference type="GO" id="GO:0006865">
    <property type="term" value="P:amino acid transport"/>
    <property type="evidence" value="ECO:0007669"/>
    <property type="project" value="TreeGrafter"/>
</dbReference>
<dbReference type="EMBL" id="JACXWY010000008">
    <property type="protein sequence ID" value="MBD3846889.1"/>
    <property type="molecule type" value="Genomic_DNA"/>
</dbReference>
<evidence type="ECO:0000256" key="7">
    <source>
        <dbReference type="ARBA" id="ARBA00023136"/>
    </source>
</evidence>
<evidence type="ECO:0000313" key="10">
    <source>
        <dbReference type="EMBL" id="MBD3846889.1"/>
    </source>
</evidence>
<comment type="similarity">
    <text evidence="2">Belongs to the binding-protein-dependent transport system permease family. HisMQ subfamily.</text>
</comment>
<protein>
    <submittedName>
        <fullName evidence="10">Amino acid ABC transporter permease</fullName>
    </submittedName>
</protein>
<evidence type="ECO:0000256" key="4">
    <source>
        <dbReference type="ARBA" id="ARBA00022475"/>
    </source>
</evidence>
<keyword evidence="11" id="KW-1185">Reference proteome</keyword>
<dbReference type="SUPFAM" id="SSF161098">
    <property type="entry name" value="MetI-like"/>
    <property type="match status" value="1"/>
</dbReference>
<dbReference type="RefSeq" id="WP_191124572.1">
    <property type="nucleotide sequence ID" value="NZ_JACXWY010000008.1"/>
</dbReference>
<dbReference type="PANTHER" id="PTHR30614">
    <property type="entry name" value="MEMBRANE COMPONENT OF AMINO ACID ABC TRANSPORTER"/>
    <property type="match status" value="1"/>
</dbReference>
<dbReference type="GO" id="GO:0022857">
    <property type="term" value="F:transmembrane transporter activity"/>
    <property type="evidence" value="ECO:0007669"/>
    <property type="project" value="InterPro"/>
</dbReference>
<evidence type="ECO:0000256" key="2">
    <source>
        <dbReference type="ARBA" id="ARBA00010072"/>
    </source>
</evidence>
<dbReference type="AlphaFoldDB" id="A0A927EDV1"/>
<keyword evidence="6 8" id="KW-1133">Transmembrane helix</keyword>
<dbReference type="InterPro" id="IPR000515">
    <property type="entry name" value="MetI-like"/>
</dbReference>
<name>A0A927EDV1_9HYPH</name>
<evidence type="ECO:0000259" key="9">
    <source>
        <dbReference type="PROSITE" id="PS50928"/>
    </source>
</evidence>
<keyword evidence="5 8" id="KW-0812">Transmembrane</keyword>
<feature type="transmembrane region" description="Helical" evidence="8">
    <location>
        <begin position="61"/>
        <end position="81"/>
    </location>
</feature>
<comment type="subcellular location">
    <subcellularLocation>
        <location evidence="1">Cell inner membrane</location>
        <topology evidence="1">Multi-pass membrane protein</topology>
    </subcellularLocation>
    <subcellularLocation>
        <location evidence="8">Cell membrane</location>
        <topology evidence="8">Multi-pass membrane protein</topology>
    </subcellularLocation>
</comment>
<dbReference type="InterPro" id="IPR035906">
    <property type="entry name" value="MetI-like_sf"/>
</dbReference>
<feature type="transmembrane region" description="Helical" evidence="8">
    <location>
        <begin position="184"/>
        <end position="208"/>
    </location>
</feature>
<dbReference type="InterPro" id="IPR010065">
    <property type="entry name" value="AA_ABC_transptr_permease_3TM"/>
</dbReference>
<evidence type="ECO:0000256" key="6">
    <source>
        <dbReference type="ARBA" id="ARBA00022989"/>
    </source>
</evidence>
<dbReference type="NCBIfam" id="TIGR01726">
    <property type="entry name" value="HEQRo_perm_3TM"/>
    <property type="match status" value="1"/>
</dbReference>
<dbReference type="CDD" id="cd06261">
    <property type="entry name" value="TM_PBP2"/>
    <property type="match status" value="1"/>
</dbReference>
<dbReference type="InterPro" id="IPR043429">
    <property type="entry name" value="ArtM/GltK/GlnP/TcyL/YhdX-like"/>
</dbReference>
<organism evidence="10 11">
    <name type="scientific">Bosea spartocytisi</name>
    <dbReference type="NCBI Taxonomy" id="2773451"/>
    <lineage>
        <taxon>Bacteria</taxon>
        <taxon>Pseudomonadati</taxon>
        <taxon>Pseudomonadota</taxon>
        <taxon>Alphaproteobacteria</taxon>
        <taxon>Hyphomicrobiales</taxon>
        <taxon>Boseaceae</taxon>
        <taxon>Bosea</taxon>
    </lineage>
</organism>
<dbReference type="Pfam" id="PF00528">
    <property type="entry name" value="BPD_transp_1"/>
    <property type="match status" value="1"/>
</dbReference>
<gene>
    <name evidence="10" type="ORF">IED13_14360</name>
</gene>
<dbReference type="PROSITE" id="PS50928">
    <property type="entry name" value="ABC_TM1"/>
    <property type="match status" value="1"/>
</dbReference>
<evidence type="ECO:0000313" key="11">
    <source>
        <dbReference type="Proteomes" id="UP000619295"/>
    </source>
</evidence>
<keyword evidence="4" id="KW-1003">Cell membrane</keyword>